<dbReference type="AlphaFoldDB" id="A0A1R4JP34"/>
<evidence type="ECO:0000259" key="1">
    <source>
        <dbReference type="Pfam" id="PF18588"/>
    </source>
</evidence>
<reference evidence="2 3" key="1">
    <citation type="submission" date="2017-02" db="EMBL/GenBank/DDBJ databases">
        <authorList>
            <person name="Peterson S.W."/>
        </authorList>
    </citation>
    <scope>NUCLEOTIDE SEQUENCE [LARGE SCALE GENOMIC DNA]</scope>
    <source>
        <strain evidence="2 3">2B3F</strain>
    </source>
</reference>
<protein>
    <recommendedName>
        <fullName evidence="1">Polysaccharide biosynthesis enzyme WcbI domain-containing protein</fullName>
    </recommendedName>
</protein>
<proteinExistence type="predicted"/>
<name>A0A1R4JP34_9MICC</name>
<sequence>MEGRRRHYGHFYGLTPLPEQPLLLVWGNCQGESFRLLLGEEPGTALANGELASVRVPPAFELTADEVPLLHRLVARARVLVSQPIPDDYRGMPVGTGQLAALLPEGAELVRVPVLYCTSRFPWQTTLRHWKAAPGAAERPGEDPPLVPYHDLRTLVEAHGRLTGAEVAVRAVAACGAGTRLPVDPASLQEAAEESVGLLAHREKVRGLLPVSDLVAAERGVGFHAVNHPDNPLLLAAAQRVAEEIGRRTGLCPEAALPADGRTLLGGIRTPVEEQVVEALGLDCEPRPEWTIGGETVPDAVVRQTHLDWYLSNPACVAAGMERFAARIRLLRMLP</sequence>
<dbReference type="Pfam" id="PF18588">
    <property type="entry name" value="WcbI"/>
    <property type="match status" value="1"/>
</dbReference>
<dbReference type="Proteomes" id="UP000196230">
    <property type="component" value="Unassembled WGS sequence"/>
</dbReference>
<dbReference type="InterPro" id="IPR041307">
    <property type="entry name" value="WcbI"/>
</dbReference>
<dbReference type="EMBL" id="FUKP01000065">
    <property type="protein sequence ID" value="SJN33757.1"/>
    <property type="molecule type" value="Genomic_DNA"/>
</dbReference>
<gene>
    <name evidence="2" type="ORF">FM125_09705</name>
</gene>
<organism evidence="2 3">
    <name type="scientific">Micrococcus lylae</name>
    <dbReference type="NCBI Taxonomy" id="1273"/>
    <lineage>
        <taxon>Bacteria</taxon>
        <taxon>Bacillati</taxon>
        <taxon>Actinomycetota</taxon>
        <taxon>Actinomycetes</taxon>
        <taxon>Micrococcales</taxon>
        <taxon>Micrococcaceae</taxon>
        <taxon>Micrococcus</taxon>
    </lineage>
</organism>
<evidence type="ECO:0000313" key="2">
    <source>
        <dbReference type="EMBL" id="SJN33757.1"/>
    </source>
</evidence>
<feature type="domain" description="Polysaccharide biosynthesis enzyme WcbI" evidence="1">
    <location>
        <begin position="23"/>
        <end position="246"/>
    </location>
</feature>
<accession>A0A1R4JP34</accession>
<evidence type="ECO:0000313" key="3">
    <source>
        <dbReference type="Proteomes" id="UP000196230"/>
    </source>
</evidence>
<dbReference type="Gene3D" id="3.40.50.12080">
    <property type="match status" value="1"/>
</dbReference>